<comment type="caution">
    <text evidence="1">The sequence shown here is derived from an EMBL/GenBank/DDBJ whole genome shotgun (WGS) entry which is preliminary data.</text>
</comment>
<evidence type="ECO:0000313" key="2">
    <source>
        <dbReference type="Proteomes" id="UP000270342"/>
    </source>
</evidence>
<proteinExistence type="predicted"/>
<gene>
    <name evidence="1" type="ORF">D7S86_24875</name>
</gene>
<protein>
    <submittedName>
        <fullName evidence="1">Uncharacterized protein</fullName>
    </submittedName>
</protein>
<keyword evidence="2" id="KW-1185">Reference proteome</keyword>
<sequence length="59" mass="6758">MHRRRGACETEVRQFMREAVPMPLVVKYGILTRKRAFDHASQHGVVDPCADAVRYASSR</sequence>
<evidence type="ECO:0000313" key="1">
    <source>
        <dbReference type="EMBL" id="RKP46159.1"/>
    </source>
</evidence>
<organism evidence="1 2">
    <name type="scientific">Pararobbsia silviterrae</name>
    <dbReference type="NCBI Taxonomy" id="1792498"/>
    <lineage>
        <taxon>Bacteria</taxon>
        <taxon>Pseudomonadati</taxon>
        <taxon>Pseudomonadota</taxon>
        <taxon>Betaproteobacteria</taxon>
        <taxon>Burkholderiales</taxon>
        <taxon>Burkholderiaceae</taxon>
        <taxon>Pararobbsia</taxon>
    </lineage>
</organism>
<reference evidence="1 2" key="1">
    <citation type="submission" date="2018-10" db="EMBL/GenBank/DDBJ databases">
        <title>Robbsia sp. DHC34, isolated from soil.</title>
        <authorList>
            <person name="Gao Z.-H."/>
            <person name="Qiu L.-H."/>
        </authorList>
    </citation>
    <scope>NUCLEOTIDE SEQUENCE [LARGE SCALE GENOMIC DNA]</scope>
    <source>
        <strain evidence="1 2">DHC34</strain>
    </source>
</reference>
<dbReference type="Proteomes" id="UP000270342">
    <property type="component" value="Unassembled WGS sequence"/>
</dbReference>
<accession>A0A494XDC6</accession>
<name>A0A494XDC6_9BURK</name>
<dbReference type="EMBL" id="RBZU01000015">
    <property type="protein sequence ID" value="RKP46159.1"/>
    <property type="molecule type" value="Genomic_DNA"/>
</dbReference>
<dbReference type="AlphaFoldDB" id="A0A494XDC6"/>